<accession>A0A811S5G8</accession>
<protein>
    <submittedName>
        <fullName evidence="2">Uncharacterized protein</fullName>
    </submittedName>
</protein>
<gene>
    <name evidence="2" type="ORF">NCGR_LOCUS60887</name>
</gene>
<dbReference type="AlphaFoldDB" id="A0A811S5G8"/>
<evidence type="ECO:0000313" key="3">
    <source>
        <dbReference type="Proteomes" id="UP000604825"/>
    </source>
</evidence>
<dbReference type="Proteomes" id="UP000604825">
    <property type="component" value="Unassembled WGS sequence"/>
</dbReference>
<reference evidence="2" key="1">
    <citation type="submission" date="2020-10" db="EMBL/GenBank/DDBJ databases">
        <authorList>
            <person name="Han B."/>
            <person name="Lu T."/>
            <person name="Zhao Q."/>
            <person name="Huang X."/>
            <person name="Zhao Y."/>
        </authorList>
    </citation>
    <scope>NUCLEOTIDE SEQUENCE</scope>
</reference>
<evidence type="ECO:0000313" key="2">
    <source>
        <dbReference type="EMBL" id="CAD6336789.1"/>
    </source>
</evidence>
<proteinExistence type="predicted"/>
<dbReference type="EMBL" id="CAJGYO010000018">
    <property type="protein sequence ID" value="CAD6336789.1"/>
    <property type="molecule type" value="Genomic_DNA"/>
</dbReference>
<feature type="compositionally biased region" description="Polar residues" evidence="1">
    <location>
        <begin position="38"/>
        <end position="47"/>
    </location>
</feature>
<keyword evidence="3" id="KW-1185">Reference proteome</keyword>
<organism evidence="2 3">
    <name type="scientific">Miscanthus lutarioriparius</name>
    <dbReference type="NCBI Taxonomy" id="422564"/>
    <lineage>
        <taxon>Eukaryota</taxon>
        <taxon>Viridiplantae</taxon>
        <taxon>Streptophyta</taxon>
        <taxon>Embryophyta</taxon>
        <taxon>Tracheophyta</taxon>
        <taxon>Spermatophyta</taxon>
        <taxon>Magnoliopsida</taxon>
        <taxon>Liliopsida</taxon>
        <taxon>Poales</taxon>
        <taxon>Poaceae</taxon>
        <taxon>PACMAD clade</taxon>
        <taxon>Panicoideae</taxon>
        <taxon>Andropogonodae</taxon>
        <taxon>Andropogoneae</taxon>
        <taxon>Saccharinae</taxon>
        <taxon>Miscanthus</taxon>
    </lineage>
</organism>
<evidence type="ECO:0000256" key="1">
    <source>
        <dbReference type="SAM" id="MobiDB-lite"/>
    </source>
</evidence>
<feature type="region of interest" description="Disordered" evidence="1">
    <location>
        <begin position="89"/>
        <end position="167"/>
    </location>
</feature>
<sequence length="167" mass="16905">MWARSWSTGAGATTSSSVSTRRERSATRHVVGSHAATKRSTQQSASIHIEKSSTSDGAARIDGSASWSVAEDLDAAGEVGREAAAVVCGSRSSPRAGPSAEEKGSPVASPRSAAKHTDAAGEVGRGAAAVVCGSRSGPRAGPSAKDKGRPVASPPHRHLRANQLRTA</sequence>
<feature type="region of interest" description="Disordered" evidence="1">
    <location>
        <begin position="1"/>
        <end position="60"/>
    </location>
</feature>
<feature type="compositionally biased region" description="Low complexity" evidence="1">
    <location>
        <begin position="1"/>
        <end position="19"/>
    </location>
</feature>
<feature type="compositionally biased region" description="Low complexity" evidence="1">
    <location>
        <begin position="120"/>
        <end position="131"/>
    </location>
</feature>
<comment type="caution">
    <text evidence="2">The sequence shown here is derived from an EMBL/GenBank/DDBJ whole genome shotgun (WGS) entry which is preliminary data.</text>
</comment>
<name>A0A811S5G8_9POAL</name>